<dbReference type="Proteomes" id="UP000634136">
    <property type="component" value="Unassembled WGS sequence"/>
</dbReference>
<protein>
    <submittedName>
        <fullName evidence="1">Uncharacterized protein</fullName>
    </submittedName>
</protein>
<evidence type="ECO:0000313" key="1">
    <source>
        <dbReference type="EMBL" id="KAF7838892.1"/>
    </source>
</evidence>
<comment type="caution">
    <text evidence="1">The sequence shown here is derived from an EMBL/GenBank/DDBJ whole genome shotgun (WGS) entry which is preliminary data.</text>
</comment>
<dbReference type="EMBL" id="JAAIUW010000003">
    <property type="protein sequence ID" value="KAF7838892.1"/>
    <property type="molecule type" value="Genomic_DNA"/>
</dbReference>
<proteinExistence type="predicted"/>
<reference evidence="1" key="1">
    <citation type="submission" date="2020-09" db="EMBL/GenBank/DDBJ databases">
        <title>Genome-Enabled Discovery of Anthraquinone Biosynthesis in Senna tora.</title>
        <authorList>
            <person name="Kang S.-H."/>
            <person name="Pandey R.P."/>
            <person name="Lee C.-M."/>
            <person name="Sim J.-S."/>
            <person name="Jeong J.-T."/>
            <person name="Choi B.-S."/>
            <person name="Jung M."/>
            <person name="Ginzburg D."/>
            <person name="Zhao K."/>
            <person name="Won S.Y."/>
            <person name="Oh T.-J."/>
            <person name="Yu Y."/>
            <person name="Kim N.-H."/>
            <person name="Lee O.R."/>
            <person name="Lee T.-H."/>
            <person name="Bashyal P."/>
            <person name="Kim T.-S."/>
            <person name="Lee W.-H."/>
            <person name="Kawkins C."/>
            <person name="Kim C.-K."/>
            <person name="Kim J.S."/>
            <person name="Ahn B.O."/>
            <person name="Rhee S.Y."/>
            <person name="Sohng J.K."/>
        </authorList>
    </citation>
    <scope>NUCLEOTIDE SEQUENCE</scope>
    <source>
        <tissue evidence="1">Leaf</tissue>
    </source>
</reference>
<name>A0A835CH90_9FABA</name>
<keyword evidence="2" id="KW-1185">Reference proteome</keyword>
<organism evidence="1 2">
    <name type="scientific">Senna tora</name>
    <dbReference type="NCBI Taxonomy" id="362788"/>
    <lineage>
        <taxon>Eukaryota</taxon>
        <taxon>Viridiplantae</taxon>
        <taxon>Streptophyta</taxon>
        <taxon>Embryophyta</taxon>
        <taxon>Tracheophyta</taxon>
        <taxon>Spermatophyta</taxon>
        <taxon>Magnoliopsida</taxon>
        <taxon>eudicotyledons</taxon>
        <taxon>Gunneridae</taxon>
        <taxon>Pentapetalae</taxon>
        <taxon>rosids</taxon>
        <taxon>fabids</taxon>
        <taxon>Fabales</taxon>
        <taxon>Fabaceae</taxon>
        <taxon>Caesalpinioideae</taxon>
        <taxon>Cassia clade</taxon>
        <taxon>Senna</taxon>
    </lineage>
</organism>
<evidence type="ECO:0000313" key="2">
    <source>
        <dbReference type="Proteomes" id="UP000634136"/>
    </source>
</evidence>
<sequence>MTQFLNSRNRRQDCLLSPDFDWRVSRTGWWSDEGSVTGGGKRFTLTRFFDAS</sequence>
<accession>A0A835CH90</accession>
<dbReference type="AlphaFoldDB" id="A0A835CH90"/>
<gene>
    <name evidence="1" type="ORF">G2W53_007374</name>
</gene>